<keyword evidence="3" id="KW-0012">Acyltransferase</keyword>
<comment type="similarity">
    <text evidence="1">Belongs to the acetyltransferase family.</text>
</comment>
<keyword evidence="6" id="KW-1185">Reference proteome</keyword>
<dbReference type="Pfam" id="PF00583">
    <property type="entry name" value="Acetyltransf_1"/>
    <property type="match status" value="1"/>
</dbReference>
<organism evidence="5 6">
    <name type="scientific">Popillia japonica</name>
    <name type="common">Japanese beetle</name>
    <dbReference type="NCBI Taxonomy" id="7064"/>
    <lineage>
        <taxon>Eukaryota</taxon>
        <taxon>Metazoa</taxon>
        <taxon>Ecdysozoa</taxon>
        <taxon>Arthropoda</taxon>
        <taxon>Hexapoda</taxon>
        <taxon>Insecta</taxon>
        <taxon>Pterygota</taxon>
        <taxon>Neoptera</taxon>
        <taxon>Endopterygota</taxon>
        <taxon>Coleoptera</taxon>
        <taxon>Polyphaga</taxon>
        <taxon>Scarabaeiformia</taxon>
        <taxon>Scarabaeidae</taxon>
        <taxon>Rutelinae</taxon>
        <taxon>Popillia</taxon>
    </lineage>
</organism>
<dbReference type="Proteomes" id="UP001458880">
    <property type="component" value="Unassembled WGS sequence"/>
</dbReference>
<name>A0AAW1KM47_POPJA</name>
<dbReference type="AlphaFoldDB" id="A0AAW1KM47"/>
<dbReference type="PROSITE" id="PS51186">
    <property type="entry name" value="GNAT"/>
    <property type="match status" value="1"/>
</dbReference>
<dbReference type="InterPro" id="IPR051016">
    <property type="entry name" value="Diverse_Substrate_AcTransf"/>
</dbReference>
<gene>
    <name evidence="5" type="ORF">QE152_g22016</name>
</gene>
<feature type="domain" description="N-acetyltransferase" evidence="4">
    <location>
        <begin position="4"/>
        <end position="160"/>
    </location>
</feature>
<evidence type="ECO:0000256" key="2">
    <source>
        <dbReference type="ARBA" id="ARBA00022679"/>
    </source>
</evidence>
<dbReference type="PANTHER" id="PTHR10545">
    <property type="entry name" value="DIAMINE N-ACETYLTRANSFERASE"/>
    <property type="match status" value="1"/>
</dbReference>
<dbReference type="PANTHER" id="PTHR10545:SF29">
    <property type="entry name" value="GH14572P-RELATED"/>
    <property type="match status" value="1"/>
</dbReference>
<evidence type="ECO:0000256" key="3">
    <source>
        <dbReference type="ARBA" id="ARBA00023315"/>
    </source>
</evidence>
<sequence>MTDINIRPAKKDDMAAVFNLIKDLADFEKMSDQVCINAEVLIKDGFENNSPLFTCYVAEINNTIIGYAVYYIRYCTWVGKSVFLQDLYVDLNYRKQSAGKKLFFRIAKDAHEIGGQLDFHVLSWNPAMEFYKRVGAEDLTNNEQWHLLRLDQLALTKLFE</sequence>
<dbReference type="FunFam" id="3.40.630.30:FF:000064">
    <property type="entry name" value="GNAT family acetyltransferase"/>
    <property type="match status" value="1"/>
</dbReference>
<dbReference type="EMBL" id="JASPKY010000210">
    <property type="protein sequence ID" value="KAK9720517.1"/>
    <property type="molecule type" value="Genomic_DNA"/>
</dbReference>
<accession>A0AAW1KM47</accession>
<keyword evidence="2" id="KW-0808">Transferase</keyword>
<comment type="caution">
    <text evidence="5">The sequence shown here is derived from an EMBL/GenBank/DDBJ whole genome shotgun (WGS) entry which is preliminary data.</text>
</comment>
<protein>
    <submittedName>
        <fullName evidence="5">Acetyltransferase (GNAT) family</fullName>
    </submittedName>
</protein>
<dbReference type="CDD" id="cd04301">
    <property type="entry name" value="NAT_SF"/>
    <property type="match status" value="1"/>
</dbReference>
<evidence type="ECO:0000313" key="6">
    <source>
        <dbReference type="Proteomes" id="UP001458880"/>
    </source>
</evidence>
<reference evidence="5 6" key="1">
    <citation type="journal article" date="2024" name="BMC Genomics">
        <title>De novo assembly and annotation of Popillia japonica's genome with initial clues to its potential as an invasive pest.</title>
        <authorList>
            <person name="Cucini C."/>
            <person name="Boschi S."/>
            <person name="Funari R."/>
            <person name="Cardaioli E."/>
            <person name="Iannotti N."/>
            <person name="Marturano G."/>
            <person name="Paoli F."/>
            <person name="Bruttini M."/>
            <person name="Carapelli A."/>
            <person name="Frati F."/>
            <person name="Nardi F."/>
        </authorList>
    </citation>
    <scope>NUCLEOTIDE SEQUENCE [LARGE SCALE GENOMIC DNA]</scope>
    <source>
        <strain evidence="5">DMR45628</strain>
    </source>
</reference>
<evidence type="ECO:0000256" key="1">
    <source>
        <dbReference type="ARBA" id="ARBA00008694"/>
    </source>
</evidence>
<dbReference type="Gene3D" id="3.40.630.30">
    <property type="match status" value="1"/>
</dbReference>
<dbReference type="InterPro" id="IPR000182">
    <property type="entry name" value="GNAT_dom"/>
</dbReference>
<evidence type="ECO:0000313" key="5">
    <source>
        <dbReference type="EMBL" id="KAK9720517.1"/>
    </source>
</evidence>
<dbReference type="SUPFAM" id="SSF55729">
    <property type="entry name" value="Acyl-CoA N-acyltransferases (Nat)"/>
    <property type="match status" value="1"/>
</dbReference>
<evidence type="ECO:0000259" key="4">
    <source>
        <dbReference type="PROSITE" id="PS51186"/>
    </source>
</evidence>
<proteinExistence type="inferred from homology"/>
<dbReference type="GO" id="GO:0008080">
    <property type="term" value="F:N-acetyltransferase activity"/>
    <property type="evidence" value="ECO:0007669"/>
    <property type="project" value="UniProtKB-ARBA"/>
</dbReference>
<dbReference type="InterPro" id="IPR016181">
    <property type="entry name" value="Acyl_CoA_acyltransferase"/>
</dbReference>